<evidence type="ECO:0000256" key="1">
    <source>
        <dbReference type="ARBA" id="ARBA00010574"/>
    </source>
</evidence>
<dbReference type="InterPro" id="IPR043519">
    <property type="entry name" value="NT_sf"/>
</dbReference>
<dbReference type="PANTHER" id="PTHR21043">
    <property type="entry name" value="IOJAP SUPERFAMILY ORTHOLOG"/>
    <property type="match status" value="1"/>
</dbReference>
<dbReference type="HAMAP" id="MF_01477">
    <property type="entry name" value="Iojap_RsfS"/>
    <property type="match status" value="1"/>
</dbReference>
<dbReference type="PANTHER" id="PTHR21043:SF0">
    <property type="entry name" value="MITOCHONDRIAL ASSEMBLY OF RIBOSOMAL LARGE SUBUNIT PROTEIN 1"/>
    <property type="match status" value="1"/>
</dbReference>
<keyword evidence="3" id="KW-1185">Reference proteome</keyword>
<dbReference type="SUPFAM" id="SSF81301">
    <property type="entry name" value="Nucleotidyltransferase"/>
    <property type="match status" value="1"/>
</dbReference>
<sequence>MALDIAGFIDDKKGHDIQILDVRHLSSIADFFVIATGNSNTHVNAIAEGVIDELREKGISLGHKEGQRGGNWILLDYLDIIVHVFTSAERDFYDIERIWSDAEKLELNIDTF</sequence>
<reference evidence="2" key="1">
    <citation type="submission" date="2022-03" db="EMBL/GenBank/DDBJ databases">
        <title>Draft genome sequence of Aduncisulcus paluster, a free-living microaerophilic Fornicata.</title>
        <authorList>
            <person name="Yuyama I."/>
            <person name="Kume K."/>
            <person name="Tamura T."/>
            <person name="Inagaki Y."/>
            <person name="Hashimoto T."/>
        </authorList>
    </citation>
    <scope>NUCLEOTIDE SEQUENCE</scope>
    <source>
        <strain evidence="2">NY0171</strain>
    </source>
</reference>
<accession>A0ABQ5KM93</accession>
<dbReference type="EMBL" id="BQXS01010347">
    <property type="protein sequence ID" value="GKT33602.1"/>
    <property type="molecule type" value="Genomic_DNA"/>
</dbReference>
<evidence type="ECO:0000313" key="2">
    <source>
        <dbReference type="EMBL" id="GKT33602.1"/>
    </source>
</evidence>
<dbReference type="Pfam" id="PF02410">
    <property type="entry name" value="RsfS"/>
    <property type="match status" value="1"/>
</dbReference>
<dbReference type="Proteomes" id="UP001057375">
    <property type="component" value="Unassembled WGS sequence"/>
</dbReference>
<comment type="caution">
    <text evidence="2">The sequence shown here is derived from an EMBL/GenBank/DDBJ whole genome shotgun (WGS) entry which is preliminary data.</text>
</comment>
<name>A0ABQ5KM93_9EUKA</name>
<gene>
    <name evidence="2" type="ORF">ADUPG1_007449</name>
</gene>
<organism evidence="2 3">
    <name type="scientific">Aduncisulcus paluster</name>
    <dbReference type="NCBI Taxonomy" id="2918883"/>
    <lineage>
        <taxon>Eukaryota</taxon>
        <taxon>Metamonada</taxon>
        <taxon>Carpediemonas-like organisms</taxon>
        <taxon>Aduncisulcus</taxon>
    </lineage>
</organism>
<comment type="similarity">
    <text evidence="1">Belongs to the Iojap/RsfS family.</text>
</comment>
<dbReference type="Gene3D" id="3.30.460.10">
    <property type="entry name" value="Beta Polymerase, domain 2"/>
    <property type="match status" value="1"/>
</dbReference>
<dbReference type="NCBIfam" id="TIGR00090">
    <property type="entry name" value="rsfS_iojap_ybeB"/>
    <property type="match status" value="1"/>
</dbReference>
<protein>
    <submittedName>
        <fullName evidence="2">Protein Iojap/ribosomal silencing factor RsfS like protein</fullName>
    </submittedName>
</protein>
<evidence type="ECO:0000313" key="3">
    <source>
        <dbReference type="Proteomes" id="UP001057375"/>
    </source>
</evidence>
<dbReference type="InterPro" id="IPR004394">
    <property type="entry name" value="Iojap/RsfS/C7orf30"/>
</dbReference>
<proteinExistence type="inferred from homology"/>